<dbReference type="OMA" id="IHGCLLW"/>
<comment type="similarity">
    <text evidence="2">Belongs to the CLASP family.</text>
</comment>
<feature type="region of interest" description="Disordered" evidence="6">
    <location>
        <begin position="1018"/>
        <end position="1039"/>
    </location>
</feature>
<evidence type="ECO:0000256" key="2">
    <source>
        <dbReference type="ARBA" id="ARBA00009549"/>
    </source>
</evidence>
<dbReference type="Gene3D" id="1.25.10.10">
    <property type="entry name" value="Leucine-rich Repeat Variant"/>
    <property type="match status" value="3"/>
</dbReference>
<comment type="subcellular location">
    <subcellularLocation>
        <location evidence="1">Cytoplasm</location>
        <location evidence="1">Cytoskeleton</location>
        <location evidence="1">Spindle</location>
    </subcellularLocation>
</comment>
<gene>
    <name evidence="8" type="ORF">NEOLI_002345</name>
</gene>
<dbReference type="PANTHER" id="PTHR21567:SF9">
    <property type="entry name" value="CLIP-ASSOCIATING PROTEIN"/>
    <property type="match status" value="1"/>
</dbReference>
<feature type="region of interest" description="Disordered" evidence="6">
    <location>
        <begin position="546"/>
        <end position="646"/>
    </location>
</feature>
<dbReference type="OrthoDB" id="46159at2759"/>
<dbReference type="GO" id="GO:0051301">
    <property type="term" value="P:cell division"/>
    <property type="evidence" value="ECO:0007669"/>
    <property type="project" value="UniProtKB-KW"/>
</dbReference>
<name>A0A1U7LG98_NEOID</name>
<dbReference type="Pfam" id="PF12348">
    <property type="entry name" value="CLASP_N"/>
    <property type="match status" value="2"/>
</dbReference>
<keyword evidence="4" id="KW-0493">Microtubule</keyword>
<evidence type="ECO:0000313" key="8">
    <source>
        <dbReference type="EMBL" id="OLL21669.1"/>
    </source>
</evidence>
<feature type="region of interest" description="Disordered" evidence="6">
    <location>
        <begin position="928"/>
        <end position="1005"/>
    </location>
</feature>
<dbReference type="GO" id="GO:0005881">
    <property type="term" value="C:cytoplasmic microtubule"/>
    <property type="evidence" value="ECO:0007669"/>
    <property type="project" value="TreeGrafter"/>
</dbReference>
<feature type="compositionally biased region" description="Basic and acidic residues" evidence="6">
    <location>
        <begin position="1018"/>
        <end position="1031"/>
    </location>
</feature>
<keyword evidence="5" id="KW-0131">Cell cycle</keyword>
<feature type="compositionally biased region" description="Polar residues" evidence="6">
    <location>
        <begin position="546"/>
        <end position="557"/>
    </location>
</feature>
<keyword evidence="3" id="KW-0132">Cell division</keyword>
<keyword evidence="9" id="KW-1185">Reference proteome</keyword>
<feature type="compositionally biased region" description="Polar residues" evidence="6">
    <location>
        <begin position="996"/>
        <end position="1005"/>
    </location>
</feature>
<feature type="domain" description="TOG" evidence="7">
    <location>
        <begin position="284"/>
        <end position="532"/>
    </location>
</feature>
<evidence type="ECO:0000313" key="9">
    <source>
        <dbReference type="Proteomes" id="UP000186594"/>
    </source>
</evidence>
<dbReference type="InterPro" id="IPR024395">
    <property type="entry name" value="CLASP_N_dom"/>
</dbReference>
<feature type="compositionally biased region" description="Polar residues" evidence="6">
    <location>
        <begin position="594"/>
        <end position="605"/>
    </location>
</feature>
<dbReference type="GO" id="GO:1990023">
    <property type="term" value="C:mitotic spindle midzone"/>
    <property type="evidence" value="ECO:0007669"/>
    <property type="project" value="TreeGrafter"/>
</dbReference>
<dbReference type="InterPro" id="IPR034085">
    <property type="entry name" value="TOG"/>
</dbReference>
<accession>A0A1U7LG98</accession>
<sequence length="1367" mass="151331">MSIPRSLQRQLIPHLATEKKCEALANIKSRIKRHDVESDAIFPLFEAYKAAISSPLPSVVSSGLSGMGYLVARIALQDPSRLPAATKMLLPTIIEKLGEVKDRTREGTISSMVSLWRRTGPEVEKVIKELGFGSKNWRVREQCLIWVRKVHSEVPEFAFRSFTPYLITALEDSQESVRDTAKVVVVDLFKNAPGHAKADLRKMLVRQNVRKGIATYILANLNLEPHDNEIRYPAADHVVSIQDEDSNPTKRVAGTTSIAGSATGSIATTYVGSLPGSEMEPLDACWVSTAREFDNLIQNMLPYFESKESEQNWNLREKSIMKLRQVIRGNSYRDHPSNVIIGIKNLTDGIIKGASSLRTTLCISSLQLIKDLVIVLGPGMDPFVEIYLSTLIKLSALTKKIAAQAASITASVLIANVSFSTRIVQHIWIGVQDKNTQPRIYAGQWLRTLLEAHVDSKSLLETATALDIIDKCLKKGLADANPSVREKMRDTYWIYTSIWPDKGEILYSQCDANTRKNLDKYNPNKTASSTSTFVSQLSVQNQFSKSFGHNASRSQPELSKAFVEKKEAQQAKGLSTGPVRTGLGQAQRPKPVSVRTTSARSNSPTFGRPPSPAKSNHTMSTVTPGRKNVPNISSPLRSDSPGPSPRIATARKLTLLEQLQHSEWKIRVDGLIVVACLLAKRPVPNEANKNTTLPPTDILAPALQKLLNDPKPEVLEHMLAPEVVVEINRYIAWESIASHALLLSEESEPETAKDTALRCIAKMKEVLSDSEIAEILNRVLLGMGVSGVVPRKMMSSNSFSTSQKRKIIHGVLIWMNEILEKHNTMISSGRPGNKFLEDLSNYKQLVNRTVPMISNTKPASNNYAPLATLLRALQSANVEVFDKVLGTFERGTIKALRTAWGVNEEEDELHNEMMEEKVAHVEDVLGTVPEVGGKPAGSERSPSTASDHVPLTPSASQDTYGQQSFVQPVFAGGENKPMGQGFNERPRDADKENQRGHSTPQLTDNLLFNPHISVRKAECDGDDPAKEESSTTDHTVITSNGAVAFQEGKSKTILNLQDTSFSTPMKNKWFRKHMRDIGVRQSLSGSPLPKAAGERQRMLDSIIERLKASDIDQQAFRKLIRISKETPTKQHFLSAVDNVGDSDDNSTFFDLWEAGEKFDVLLRELLTFISRRQSSESDDPINVDLGEREAEHKAKALLALKNLLLNQTPYFGGHEKDVLTILLDLKGEAKNSTQITAGIDDILPEFTNLFDRIEGIKLFLEYIHSFIDSSEGTGLHKESIVAAITCLALMLRSLTIAQIEEFLQPLGTLGAKAMKNPDPEMRRASVSMLTSMHHVLLNDERLFRLLGGLDAGKLNLLTYYFAKGDGR</sequence>
<dbReference type="InterPro" id="IPR016024">
    <property type="entry name" value="ARM-type_fold"/>
</dbReference>
<dbReference type="STRING" id="1198029.A0A1U7LG98"/>
<evidence type="ECO:0000256" key="6">
    <source>
        <dbReference type="SAM" id="MobiDB-lite"/>
    </source>
</evidence>
<feature type="domain" description="TOG" evidence="7">
    <location>
        <begin position="1"/>
        <end position="215"/>
    </location>
</feature>
<evidence type="ECO:0000256" key="1">
    <source>
        <dbReference type="ARBA" id="ARBA00004186"/>
    </source>
</evidence>
<evidence type="ECO:0000256" key="5">
    <source>
        <dbReference type="ARBA" id="ARBA00022776"/>
    </source>
</evidence>
<keyword evidence="5" id="KW-0498">Mitosis</keyword>
<dbReference type="SMART" id="SM01349">
    <property type="entry name" value="TOG"/>
    <property type="match status" value="2"/>
</dbReference>
<comment type="caution">
    <text evidence="8">The sequence shown here is derived from an EMBL/GenBank/DDBJ whole genome shotgun (WGS) entry which is preliminary data.</text>
</comment>
<dbReference type="GO" id="GO:0060172">
    <property type="term" value="P:astral microtubule depolymerization"/>
    <property type="evidence" value="ECO:0007669"/>
    <property type="project" value="TreeGrafter"/>
</dbReference>
<dbReference type="PANTHER" id="PTHR21567">
    <property type="entry name" value="CLASP"/>
    <property type="match status" value="1"/>
</dbReference>
<dbReference type="InterPro" id="IPR011989">
    <property type="entry name" value="ARM-like"/>
</dbReference>
<evidence type="ECO:0000259" key="7">
    <source>
        <dbReference type="SMART" id="SM01349"/>
    </source>
</evidence>
<dbReference type="GO" id="GO:0008017">
    <property type="term" value="F:microtubule binding"/>
    <property type="evidence" value="ECO:0007669"/>
    <property type="project" value="TreeGrafter"/>
</dbReference>
<dbReference type="GO" id="GO:0005815">
    <property type="term" value="C:microtubule organizing center"/>
    <property type="evidence" value="ECO:0007669"/>
    <property type="project" value="TreeGrafter"/>
</dbReference>
<proteinExistence type="inferred from homology"/>
<organism evidence="8 9">
    <name type="scientific">Neolecta irregularis (strain DAH-3)</name>
    <dbReference type="NCBI Taxonomy" id="1198029"/>
    <lineage>
        <taxon>Eukaryota</taxon>
        <taxon>Fungi</taxon>
        <taxon>Dikarya</taxon>
        <taxon>Ascomycota</taxon>
        <taxon>Taphrinomycotina</taxon>
        <taxon>Neolectales</taxon>
        <taxon>Neolectaceae</taxon>
        <taxon>Neolecta</taxon>
    </lineage>
</organism>
<feature type="compositionally biased region" description="Polar residues" evidence="6">
    <location>
        <begin position="613"/>
        <end position="623"/>
    </location>
</feature>
<protein>
    <submittedName>
        <fullName evidence="8">Protein stu-1</fullName>
    </submittedName>
</protein>
<dbReference type="EMBL" id="LXFE01004409">
    <property type="protein sequence ID" value="OLL21669.1"/>
    <property type="molecule type" value="Genomic_DNA"/>
</dbReference>
<dbReference type="GO" id="GO:0090307">
    <property type="term" value="P:mitotic spindle assembly"/>
    <property type="evidence" value="ECO:0007669"/>
    <property type="project" value="TreeGrafter"/>
</dbReference>
<feature type="compositionally biased region" description="Basic and acidic residues" evidence="6">
    <location>
        <begin position="984"/>
        <end position="995"/>
    </location>
</feature>
<dbReference type="GO" id="GO:0005876">
    <property type="term" value="C:spindle microtubule"/>
    <property type="evidence" value="ECO:0007669"/>
    <property type="project" value="TreeGrafter"/>
</dbReference>
<dbReference type="Proteomes" id="UP000186594">
    <property type="component" value="Unassembled WGS sequence"/>
</dbReference>
<reference evidence="8 9" key="1">
    <citation type="submission" date="2016-04" db="EMBL/GenBank/DDBJ databases">
        <title>Evolutionary innovation and constraint leading to complex multicellularity in the Ascomycota.</title>
        <authorList>
            <person name="Cisse O."/>
            <person name="Nguyen A."/>
            <person name="Hewitt D.A."/>
            <person name="Jedd G."/>
            <person name="Stajich J.E."/>
        </authorList>
    </citation>
    <scope>NUCLEOTIDE SEQUENCE [LARGE SCALE GENOMIC DNA]</scope>
    <source>
        <strain evidence="8 9">DAH-3</strain>
    </source>
</reference>
<evidence type="ECO:0000256" key="4">
    <source>
        <dbReference type="ARBA" id="ARBA00022701"/>
    </source>
</evidence>
<dbReference type="SUPFAM" id="SSF48371">
    <property type="entry name" value="ARM repeat"/>
    <property type="match status" value="1"/>
</dbReference>
<feature type="compositionally biased region" description="Polar residues" evidence="6">
    <location>
        <begin position="953"/>
        <end position="966"/>
    </location>
</feature>
<evidence type="ECO:0000256" key="3">
    <source>
        <dbReference type="ARBA" id="ARBA00022618"/>
    </source>
</evidence>